<dbReference type="PANTHER" id="PTHR43532:SF1">
    <property type="entry name" value="GLUCOSE-1-PHOSPHATE THYMIDYLYLTRANSFERASE 1"/>
    <property type="match status" value="1"/>
</dbReference>
<proteinExistence type="inferred from homology"/>
<keyword evidence="7" id="KW-0479">Metal-binding</keyword>
<comment type="caution">
    <text evidence="13">The sequence shown here is derived from an EMBL/GenBank/DDBJ whole genome shotgun (WGS) entry which is preliminary data.</text>
</comment>
<evidence type="ECO:0000256" key="3">
    <source>
        <dbReference type="ARBA" id="ARBA00012461"/>
    </source>
</evidence>
<evidence type="ECO:0000256" key="8">
    <source>
        <dbReference type="ARBA" id="ARBA00022842"/>
    </source>
</evidence>
<evidence type="ECO:0000256" key="11">
    <source>
        <dbReference type="ARBA" id="ARBA00049336"/>
    </source>
</evidence>
<gene>
    <name evidence="13" type="ORF">JW592_20405</name>
</gene>
<evidence type="ECO:0000256" key="7">
    <source>
        <dbReference type="ARBA" id="ARBA00022723"/>
    </source>
</evidence>
<dbReference type="Pfam" id="PF00483">
    <property type="entry name" value="NTP_transferase"/>
    <property type="match status" value="1"/>
</dbReference>
<dbReference type="Proteomes" id="UP001518976">
    <property type="component" value="Unassembled WGS sequence"/>
</dbReference>
<comment type="similarity">
    <text evidence="2">Belongs to the glucose-1-phosphate thymidylyltransferase family.</text>
</comment>
<evidence type="ECO:0000313" key="13">
    <source>
        <dbReference type="EMBL" id="MBO8187806.1"/>
    </source>
</evidence>
<dbReference type="EC" id="2.7.7.24" evidence="3"/>
<comment type="cofactor">
    <cofactor evidence="1">
        <name>Mg(2+)</name>
        <dbReference type="ChEBI" id="CHEBI:18420"/>
    </cofactor>
</comment>
<evidence type="ECO:0000256" key="4">
    <source>
        <dbReference type="ARBA" id="ARBA00017654"/>
    </source>
</evidence>
<dbReference type="Gene3D" id="3.90.550.10">
    <property type="entry name" value="Spore Coat Polysaccharide Biosynthesis Protein SpsA, Chain A"/>
    <property type="match status" value="1"/>
</dbReference>
<dbReference type="PANTHER" id="PTHR43532">
    <property type="entry name" value="GLUCOSE-1-PHOSPHATE THYMIDYLYLTRANSFERASE"/>
    <property type="match status" value="1"/>
</dbReference>
<evidence type="ECO:0000256" key="10">
    <source>
        <dbReference type="ARBA" id="ARBA00032598"/>
    </source>
</evidence>
<reference evidence="13 14" key="1">
    <citation type="submission" date="2021-02" db="EMBL/GenBank/DDBJ databases">
        <title>Streptomyces spirodelae sp. nov., isolated from duckweed.</title>
        <authorList>
            <person name="Saimee Y."/>
            <person name="Duangmal K."/>
        </authorList>
    </citation>
    <scope>NUCLEOTIDE SEQUENCE [LARGE SCALE GENOMIC DNA]</scope>
    <source>
        <strain evidence="13 14">DW4-2</strain>
    </source>
</reference>
<organism evidence="13 14">
    <name type="scientific">Streptomyces spirodelae</name>
    <dbReference type="NCBI Taxonomy" id="2812904"/>
    <lineage>
        <taxon>Bacteria</taxon>
        <taxon>Bacillati</taxon>
        <taxon>Actinomycetota</taxon>
        <taxon>Actinomycetes</taxon>
        <taxon>Kitasatosporales</taxon>
        <taxon>Streptomycetaceae</taxon>
        <taxon>Streptomyces</taxon>
    </lineage>
</organism>
<keyword evidence="8" id="KW-0460">Magnesium</keyword>
<evidence type="ECO:0000256" key="1">
    <source>
        <dbReference type="ARBA" id="ARBA00001946"/>
    </source>
</evidence>
<dbReference type="InterPro" id="IPR005907">
    <property type="entry name" value="G1P_thy_trans_s"/>
</dbReference>
<keyword evidence="6" id="KW-0548">Nucleotidyltransferase</keyword>
<evidence type="ECO:0000256" key="2">
    <source>
        <dbReference type="ARBA" id="ARBA00010480"/>
    </source>
</evidence>
<name>A0ABS3WY75_9ACTN</name>
<evidence type="ECO:0000256" key="6">
    <source>
        <dbReference type="ARBA" id="ARBA00022695"/>
    </source>
</evidence>
<keyword evidence="5" id="KW-0808">Transferase</keyword>
<sequence length="194" mass="20870">MFVCRGQGADAGVTEVGIVVGDTADEIKEAVGDGSAFGIDVTYMRREAPLGLAHAVMISQEFLGDDDFVGYPGDNFIVGGITEPVRNFHEHRPAAHVLLTRVADPSAFGIAERAPLLRLSGAWGRVGRHFRDFSRTVTCVTKSSLKSRATARRRTLCPAAVTVHFSGVRKSPVSAACSALRMQVRAHHPMALRT</sequence>
<evidence type="ECO:0000256" key="5">
    <source>
        <dbReference type="ARBA" id="ARBA00022679"/>
    </source>
</evidence>
<dbReference type="SUPFAM" id="SSF53448">
    <property type="entry name" value="Nucleotide-diphospho-sugar transferases"/>
    <property type="match status" value="1"/>
</dbReference>
<dbReference type="EMBL" id="JAFFZN010000019">
    <property type="protein sequence ID" value="MBO8187806.1"/>
    <property type="molecule type" value="Genomic_DNA"/>
</dbReference>
<evidence type="ECO:0000256" key="9">
    <source>
        <dbReference type="ARBA" id="ARBA00032492"/>
    </source>
</evidence>
<comment type="catalytic activity">
    <reaction evidence="11">
        <text>dTTP + alpha-D-glucose 1-phosphate + H(+) = dTDP-alpha-D-glucose + diphosphate</text>
        <dbReference type="Rhea" id="RHEA:15225"/>
        <dbReference type="ChEBI" id="CHEBI:15378"/>
        <dbReference type="ChEBI" id="CHEBI:33019"/>
        <dbReference type="ChEBI" id="CHEBI:37568"/>
        <dbReference type="ChEBI" id="CHEBI:57477"/>
        <dbReference type="ChEBI" id="CHEBI:58601"/>
        <dbReference type="EC" id="2.7.7.24"/>
    </reaction>
</comment>
<feature type="domain" description="Nucleotidyl transferase" evidence="12">
    <location>
        <begin position="10"/>
        <end position="113"/>
    </location>
</feature>
<accession>A0ABS3WY75</accession>
<keyword evidence="14" id="KW-1185">Reference proteome</keyword>
<protein>
    <recommendedName>
        <fullName evidence="4">Glucose-1-phosphate thymidylyltransferase</fullName>
        <ecNumber evidence="3">2.7.7.24</ecNumber>
    </recommendedName>
    <alternativeName>
        <fullName evidence="10">dTDP-glucose pyrophosphorylase</fullName>
    </alternativeName>
    <alternativeName>
        <fullName evidence="9">dTDP-glucose synthase</fullName>
    </alternativeName>
</protein>
<dbReference type="InterPro" id="IPR029044">
    <property type="entry name" value="Nucleotide-diphossugar_trans"/>
</dbReference>
<evidence type="ECO:0000259" key="12">
    <source>
        <dbReference type="Pfam" id="PF00483"/>
    </source>
</evidence>
<dbReference type="InterPro" id="IPR005835">
    <property type="entry name" value="NTP_transferase_dom"/>
</dbReference>
<evidence type="ECO:0000313" key="14">
    <source>
        <dbReference type="Proteomes" id="UP001518976"/>
    </source>
</evidence>